<dbReference type="PANTHER" id="PTHR10856:SF20">
    <property type="entry name" value="CORONIN-7"/>
    <property type="match status" value="1"/>
</dbReference>
<dbReference type="InterPro" id="IPR001680">
    <property type="entry name" value="WD40_rpt"/>
</dbReference>
<dbReference type="GO" id="GO:0005737">
    <property type="term" value="C:cytoplasm"/>
    <property type="evidence" value="ECO:0007669"/>
    <property type="project" value="UniProtKB-SubCell"/>
</dbReference>
<proteinExistence type="inferred from homology"/>
<organism evidence="11 12">
    <name type="scientific">Actinomortierella ambigua</name>
    <dbReference type="NCBI Taxonomy" id="1343610"/>
    <lineage>
        <taxon>Eukaryota</taxon>
        <taxon>Fungi</taxon>
        <taxon>Fungi incertae sedis</taxon>
        <taxon>Mucoromycota</taxon>
        <taxon>Mortierellomycotina</taxon>
        <taxon>Mortierellomycetes</taxon>
        <taxon>Mortierellales</taxon>
        <taxon>Mortierellaceae</taxon>
        <taxon>Actinomortierella</taxon>
    </lineage>
</organism>
<gene>
    <name evidence="11" type="primary">CORO7</name>
    <name evidence="11" type="ORF">DFQ27_005275</name>
</gene>
<feature type="domain" description="DUF1899" evidence="10">
    <location>
        <begin position="8"/>
        <end position="70"/>
    </location>
</feature>
<dbReference type="Gene3D" id="2.130.10.10">
    <property type="entry name" value="YVTN repeat-like/Quinoprotein amine dehydrogenase"/>
    <property type="match status" value="2"/>
</dbReference>
<dbReference type="SUPFAM" id="SSF50978">
    <property type="entry name" value="WD40 repeat-like"/>
    <property type="match status" value="2"/>
</dbReference>
<comment type="caution">
    <text evidence="11">The sequence shown here is derived from an EMBL/GenBank/DDBJ whole genome shotgun (WGS) entry which is preliminary data.</text>
</comment>
<dbReference type="OrthoDB" id="347435at2759"/>
<keyword evidence="4 7" id="KW-0853">WD repeat</keyword>
<comment type="subcellular location">
    <subcellularLocation>
        <location evidence="1">Cytoplasm</location>
    </subcellularLocation>
</comment>
<evidence type="ECO:0000256" key="1">
    <source>
        <dbReference type="ARBA" id="ARBA00004496"/>
    </source>
</evidence>
<dbReference type="PROSITE" id="PS00678">
    <property type="entry name" value="WD_REPEATS_1"/>
    <property type="match status" value="1"/>
</dbReference>
<evidence type="ECO:0000256" key="4">
    <source>
        <dbReference type="ARBA" id="ARBA00022574"/>
    </source>
</evidence>
<dbReference type="Proteomes" id="UP000807716">
    <property type="component" value="Unassembled WGS sequence"/>
</dbReference>
<dbReference type="Pfam" id="PF08953">
    <property type="entry name" value="DUF1899"/>
    <property type="match status" value="2"/>
</dbReference>
<feature type="compositionally biased region" description="Low complexity" evidence="9">
    <location>
        <begin position="415"/>
        <end position="435"/>
    </location>
</feature>
<evidence type="ECO:0000256" key="2">
    <source>
        <dbReference type="ARBA" id="ARBA00009482"/>
    </source>
</evidence>
<keyword evidence="5 8" id="KW-0677">Repeat</keyword>
<evidence type="ECO:0000313" key="11">
    <source>
        <dbReference type="EMBL" id="KAG0257166.1"/>
    </source>
</evidence>
<evidence type="ECO:0000256" key="3">
    <source>
        <dbReference type="ARBA" id="ARBA00022490"/>
    </source>
</evidence>
<evidence type="ECO:0000256" key="7">
    <source>
        <dbReference type="PROSITE-ProRule" id="PRU00221"/>
    </source>
</evidence>
<protein>
    <recommendedName>
        <fullName evidence="8">Coronin</fullName>
    </recommendedName>
</protein>
<name>A0A9P6U351_9FUNG</name>
<comment type="similarity">
    <text evidence="2 8">Belongs to the WD repeat coronin family.</text>
</comment>
<dbReference type="InterPro" id="IPR015943">
    <property type="entry name" value="WD40/YVTN_repeat-like_dom_sf"/>
</dbReference>
<evidence type="ECO:0000313" key="12">
    <source>
        <dbReference type="Proteomes" id="UP000807716"/>
    </source>
</evidence>
<evidence type="ECO:0000256" key="9">
    <source>
        <dbReference type="SAM" id="MobiDB-lite"/>
    </source>
</evidence>
<dbReference type="SMART" id="SM01167">
    <property type="entry name" value="DUF1900"/>
    <property type="match status" value="2"/>
</dbReference>
<evidence type="ECO:0000256" key="8">
    <source>
        <dbReference type="RuleBase" id="RU280818"/>
    </source>
</evidence>
<dbReference type="InterPro" id="IPR015505">
    <property type="entry name" value="Coronin"/>
</dbReference>
<dbReference type="InterPro" id="IPR036322">
    <property type="entry name" value="WD40_repeat_dom_sf"/>
</dbReference>
<dbReference type="SMART" id="SM00320">
    <property type="entry name" value="WD40"/>
    <property type="match status" value="8"/>
</dbReference>
<dbReference type="PROSITE" id="PS50294">
    <property type="entry name" value="WD_REPEATS_REGION"/>
    <property type="match status" value="2"/>
</dbReference>
<dbReference type="Pfam" id="PF00400">
    <property type="entry name" value="WD40"/>
    <property type="match status" value="3"/>
</dbReference>
<feature type="region of interest" description="Disordered" evidence="9">
    <location>
        <begin position="973"/>
        <end position="1016"/>
    </location>
</feature>
<feature type="repeat" description="WD" evidence="7">
    <location>
        <begin position="79"/>
        <end position="113"/>
    </location>
</feature>
<evidence type="ECO:0000259" key="10">
    <source>
        <dbReference type="SMART" id="SM01166"/>
    </source>
</evidence>
<sequence length="1016" mass="110333">MSRRLFSNFSKYRHSIGKVAKADDAYLDVRASSSASSEASNLVKVSSQWIAVKWADGVGTVGLVPVDTVGRVGNDVSLLRAHGSAVTDWDFSPFDPLLLVTGSESGEVKVWKLAEDKGSDHKQILTIQPQGGRSVESVVFHPTAQGILATVCGTTVQVWDIDAKTDGSTLSTATYTLVHPNQVFSVSWKTDGTLLATSCKDTKVRVFDVRKQEQPIQEGQSHAGNRSSRVAWLGEKDLLLTIGYNRMREREISLWKASDLSRPLEVRSMSSSSGLMMPLFDEDTDIVFLPSRGEALVRWIEISENTPHLTEGTPFSLSSPSAGAGLLPKQKMNVMQAEIARLITVGNNGLWPLSINVPRKSYLDFHADLYPDTKAAIPGLSAAEWLKGEDRPVPRVSLDPGVAGKPAWARSTHQPATSSPSPSPVSTTPSVKSPVPTLPPSTTPAAQPARPVSPPQVVPQPSTPTSELPEKTTAESPKIPAPAPAPQSPKASSAAPLPESPKPSSGSSSPAPSPSSPAVASRGASPAVSRIAMQKASKFRFLAFKPYHTSQHFESIKDLSISTLPECSILEVNPKYVALALSGSGGRVGVLRADEPGRVEVKIPSIVCGSDLTGFKFDPFDHHLLVTSSEDAKLKGWKIPEEGLDRENDTTTPTWTLGAGSMDKITTIAFHPRAKDVLLSASSDRGHPTIRLWDLKEQKEKVVIKAAHKDTIFSCAFNHDGTQIISIGKDKTVRLWDARTGQKLAEGPGHQSLKSSRVLWLGETDYALSVGYSRSSQREICLYDTRQLAQGPIEHKIMDTVPGVLVPHYDADTSILGLCARGDRAMKHFEIHVDRAFTGPERIAAVASLEMGTLQQDVGYWPKRYCNVREVELMRMYRLTYNSVEVIQVTVPRNKKEYFQDELFPDTIDVEQPSLDAATFFASSSSSGTVPAAPRIALCPPDMEPLSHHMANTPTTASTGGGNSLDKFLLGKQKVAEDERKKQSMERMFQEAKTAEPDRDNLVPSTGIVAEDEWDD</sequence>
<feature type="region of interest" description="Disordered" evidence="9">
    <location>
        <begin position="391"/>
        <end position="526"/>
    </location>
</feature>
<dbReference type="PANTHER" id="PTHR10856">
    <property type="entry name" value="CORONIN"/>
    <property type="match status" value="1"/>
</dbReference>
<feature type="compositionally biased region" description="Low complexity" evidence="9">
    <location>
        <begin position="488"/>
        <end position="526"/>
    </location>
</feature>
<evidence type="ECO:0000256" key="6">
    <source>
        <dbReference type="ARBA" id="ARBA00023203"/>
    </source>
</evidence>
<reference evidence="11" key="1">
    <citation type="journal article" date="2020" name="Fungal Divers.">
        <title>Resolving the Mortierellaceae phylogeny through synthesis of multi-gene phylogenetics and phylogenomics.</title>
        <authorList>
            <person name="Vandepol N."/>
            <person name="Liber J."/>
            <person name="Desiro A."/>
            <person name="Na H."/>
            <person name="Kennedy M."/>
            <person name="Barry K."/>
            <person name="Grigoriev I.V."/>
            <person name="Miller A.N."/>
            <person name="O'Donnell K."/>
            <person name="Stajich J.E."/>
            <person name="Bonito G."/>
        </authorList>
    </citation>
    <scope>NUCLEOTIDE SEQUENCE</scope>
    <source>
        <strain evidence="11">BC1065</strain>
    </source>
</reference>
<keyword evidence="12" id="KW-1185">Reference proteome</keyword>
<feature type="compositionally biased region" description="Pro residues" evidence="9">
    <location>
        <begin position="451"/>
        <end position="462"/>
    </location>
</feature>
<feature type="repeat" description="WD" evidence="7">
    <location>
        <begin position="705"/>
        <end position="746"/>
    </location>
</feature>
<dbReference type="PROSITE" id="PS50082">
    <property type="entry name" value="WD_REPEATS_2"/>
    <property type="match status" value="3"/>
</dbReference>
<feature type="compositionally biased region" description="Basic and acidic residues" evidence="9">
    <location>
        <begin position="974"/>
        <end position="1001"/>
    </location>
</feature>
<accession>A0A9P6U351</accession>
<dbReference type="AlphaFoldDB" id="A0A9P6U351"/>
<dbReference type="InterPro" id="IPR015048">
    <property type="entry name" value="DUF1899"/>
</dbReference>
<dbReference type="EMBL" id="JAAAJB010000373">
    <property type="protein sequence ID" value="KAG0257166.1"/>
    <property type="molecule type" value="Genomic_DNA"/>
</dbReference>
<feature type="domain" description="DUF1899" evidence="10">
    <location>
        <begin position="533"/>
        <end position="597"/>
    </location>
</feature>
<dbReference type="GO" id="GO:0003779">
    <property type="term" value="F:actin binding"/>
    <property type="evidence" value="ECO:0007669"/>
    <property type="project" value="UniProtKB-KW"/>
</dbReference>
<dbReference type="InterPro" id="IPR019775">
    <property type="entry name" value="WD40_repeat_CS"/>
</dbReference>
<feature type="repeat" description="WD" evidence="7">
    <location>
        <begin position="176"/>
        <end position="217"/>
    </location>
</feature>
<evidence type="ECO:0000256" key="5">
    <source>
        <dbReference type="ARBA" id="ARBA00022737"/>
    </source>
</evidence>
<dbReference type="Pfam" id="PF16300">
    <property type="entry name" value="WD40_4"/>
    <property type="match status" value="2"/>
</dbReference>
<keyword evidence="6" id="KW-0009">Actin-binding</keyword>
<dbReference type="SMART" id="SM01166">
    <property type="entry name" value="DUF1899"/>
    <property type="match status" value="2"/>
</dbReference>
<keyword evidence="3" id="KW-0963">Cytoplasm</keyword>